<dbReference type="AlphaFoldDB" id="A0AAW0D7E2"/>
<keyword evidence="2" id="KW-0812">Transmembrane</keyword>
<protein>
    <recommendedName>
        <fullName evidence="5">Transmembrane protein</fullName>
    </recommendedName>
</protein>
<proteinExistence type="predicted"/>
<keyword evidence="2" id="KW-1133">Transmembrane helix</keyword>
<dbReference type="Gene3D" id="2.60.120.260">
    <property type="entry name" value="Galactose-binding domain-like"/>
    <property type="match status" value="1"/>
</dbReference>
<evidence type="ECO:0008006" key="5">
    <source>
        <dbReference type="Google" id="ProtNLM"/>
    </source>
</evidence>
<comment type="caution">
    <text evidence="3">The sequence shown here is derived from an EMBL/GenBank/DDBJ whole genome shotgun (WGS) entry which is preliminary data.</text>
</comment>
<reference evidence="3 4" key="1">
    <citation type="journal article" date="2024" name="J Genomics">
        <title>Draft genome sequencing and assembly of Favolaschia claudopus CIRM-BRFM 2984 isolated from oak limbs.</title>
        <authorList>
            <person name="Navarro D."/>
            <person name="Drula E."/>
            <person name="Chaduli D."/>
            <person name="Cazenave R."/>
            <person name="Ahrendt S."/>
            <person name="Wang J."/>
            <person name="Lipzen A."/>
            <person name="Daum C."/>
            <person name="Barry K."/>
            <person name="Grigoriev I.V."/>
            <person name="Favel A."/>
            <person name="Rosso M.N."/>
            <person name="Martin F."/>
        </authorList>
    </citation>
    <scope>NUCLEOTIDE SEQUENCE [LARGE SCALE GENOMIC DNA]</scope>
    <source>
        <strain evidence="3 4">CIRM-BRFM 2984</strain>
    </source>
</reference>
<feature type="transmembrane region" description="Helical" evidence="2">
    <location>
        <begin position="226"/>
        <end position="249"/>
    </location>
</feature>
<evidence type="ECO:0000313" key="4">
    <source>
        <dbReference type="Proteomes" id="UP001362999"/>
    </source>
</evidence>
<evidence type="ECO:0000313" key="3">
    <source>
        <dbReference type="EMBL" id="KAK7046872.1"/>
    </source>
</evidence>
<feature type="compositionally biased region" description="Polar residues" evidence="1">
    <location>
        <begin position="176"/>
        <end position="188"/>
    </location>
</feature>
<feature type="region of interest" description="Disordered" evidence="1">
    <location>
        <begin position="255"/>
        <end position="284"/>
    </location>
</feature>
<dbReference type="Proteomes" id="UP001362999">
    <property type="component" value="Unassembled WGS sequence"/>
</dbReference>
<name>A0AAW0D7E2_9AGAR</name>
<sequence length="415" mass="44445">MNGTPNDSQNELQLTFEGPGQTLSVYNSLQLNGTDFEFHYGQINWTSTVSSSKPEETFHSKASLFHFDGEWDIDDKGSSTSKVGASVNFTFQGDHVALYGVTGQGTNYTAQLDSGAVVQLGQVFDFTSVGVPPANQLLFFSNGLSSEEHILTLNANAISPLFPFTVNYATVDGDLNNPQNDPPTSTSLPAIPGASTPSLNGTHPGFHGPFPHSGNQDHHGLTQTQIIGLVVGITASGTLLLIALAYILCMRHRRNKTKKKQSSPKSFYDLTPSPPPPAPTQPLYHAPAHTAFATSSAPVLPMPTNASDDPNIQIYDFERPGVDRSHSYYSQSSMTLDGSGEIHQTDAYGRYKIQSIARDSEGYFVKGKTTYEGSVSGFVDYADIGGFRQRYTAENLGGTQGGGEGGLQGGLGYAI</sequence>
<organism evidence="3 4">
    <name type="scientific">Favolaschia claudopus</name>
    <dbReference type="NCBI Taxonomy" id="2862362"/>
    <lineage>
        <taxon>Eukaryota</taxon>
        <taxon>Fungi</taxon>
        <taxon>Dikarya</taxon>
        <taxon>Basidiomycota</taxon>
        <taxon>Agaricomycotina</taxon>
        <taxon>Agaricomycetes</taxon>
        <taxon>Agaricomycetidae</taxon>
        <taxon>Agaricales</taxon>
        <taxon>Marasmiineae</taxon>
        <taxon>Mycenaceae</taxon>
        <taxon>Favolaschia</taxon>
    </lineage>
</organism>
<evidence type="ECO:0000256" key="1">
    <source>
        <dbReference type="SAM" id="MobiDB-lite"/>
    </source>
</evidence>
<accession>A0AAW0D7E2</accession>
<keyword evidence="4" id="KW-1185">Reference proteome</keyword>
<keyword evidence="2" id="KW-0472">Membrane</keyword>
<feature type="region of interest" description="Disordered" evidence="1">
    <location>
        <begin position="173"/>
        <end position="219"/>
    </location>
</feature>
<evidence type="ECO:0000256" key="2">
    <source>
        <dbReference type="SAM" id="Phobius"/>
    </source>
</evidence>
<gene>
    <name evidence="3" type="ORF">R3P38DRAFT_3422790</name>
</gene>
<dbReference type="EMBL" id="JAWWNJ010000010">
    <property type="protein sequence ID" value="KAK7046872.1"/>
    <property type="molecule type" value="Genomic_DNA"/>
</dbReference>